<accession>A0ABW8IVV5</accession>
<proteinExistence type="predicted"/>
<organism evidence="2 3">
    <name type="scientific">Dyella lipolytica</name>
    <dbReference type="NCBI Taxonomy" id="1867835"/>
    <lineage>
        <taxon>Bacteria</taxon>
        <taxon>Pseudomonadati</taxon>
        <taxon>Pseudomonadota</taxon>
        <taxon>Gammaproteobacteria</taxon>
        <taxon>Lysobacterales</taxon>
        <taxon>Rhodanobacteraceae</taxon>
        <taxon>Dyella</taxon>
    </lineage>
</organism>
<keyword evidence="1" id="KW-0732">Signal</keyword>
<evidence type="ECO:0008006" key="4">
    <source>
        <dbReference type="Google" id="ProtNLM"/>
    </source>
</evidence>
<feature type="signal peptide" evidence="1">
    <location>
        <begin position="1"/>
        <end position="25"/>
    </location>
</feature>
<feature type="chain" id="PRO_5045616961" description="Plastocyanin" evidence="1">
    <location>
        <begin position="26"/>
        <end position="188"/>
    </location>
</feature>
<protein>
    <recommendedName>
        <fullName evidence="4">Plastocyanin</fullName>
    </recommendedName>
</protein>
<keyword evidence="3" id="KW-1185">Reference proteome</keyword>
<dbReference type="Proteomes" id="UP001620405">
    <property type="component" value="Unassembled WGS sequence"/>
</dbReference>
<evidence type="ECO:0000313" key="2">
    <source>
        <dbReference type="EMBL" id="MFK2873440.1"/>
    </source>
</evidence>
<evidence type="ECO:0000256" key="1">
    <source>
        <dbReference type="SAM" id="SignalP"/>
    </source>
</evidence>
<dbReference type="RefSeq" id="WP_284397454.1">
    <property type="nucleotide sequence ID" value="NZ_BSNQ01000003.1"/>
</dbReference>
<sequence>MSLSRILVLAVIAVTGLATTQVAQAADASAFQVLMNDSGGNPVVFQSVSALKRGDVIKVHAFNARPVMIMQVAMCNSDCPRMHLVKTISLLPYYAGTANANQDFVVPEDGYVSFWVEQRGGAASVPIRAQTGTWSLNFVNRFMSFATPELFKESQPMSANAVSLDDNTLRVRYFHHTFVAVSLADAPI</sequence>
<dbReference type="EMBL" id="JADIKG010000011">
    <property type="protein sequence ID" value="MFK2873440.1"/>
    <property type="molecule type" value="Genomic_DNA"/>
</dbReference>
<reference evidence="2 3" key="1">
    <citation type="submission" date="2020-10" db="EMBL/GenBank/DDBJ databases">
        <title>Phylogeny of dyella-like bacteria.</title>
        <authorList>
            <person name="Fu J."/>
        </authorList>
    </citation>
    <scope>NUCLEOTIDE SEQUENCE [LARGE SCALE GENOMIC DNA]</scope>
    <source>
        <strain evidence="2 3">DHOB07</strain>
    </source>
</reference>
<name>A0ABW8IVV5_9GAMM</name>
<evidence type="ECO:0000313" key="3">
    <source>
        <dbReference type="Proteomes" id="UP001620405"/>
    </source>
</evidence>
<comment type="caution">
    <text evidence="2">The sequence shown here is derived from an EMBL/GenBank/DDBJ whole genome shotgun (WGS) entry which is preliminary data.</text>
</comment>
<gene>
    <name evidence="2" type="ORF">ISP13_07830</name>
</gene>